<evidence type="ECO:0000313" key="2">
    <source>
        <dbReference type="EMBL" id="PSG88399.1"/>
    </source>
</evidence>
<evidence type="ECO:0000256" key="1">
    <source>
        <dbReference type="SAM" id="SignalP"/>
    </source>
</evidence>
<dbReference type="AlphaFoldDB" id="A0A2T1N961"/>
<comment type="caution">
    <text evidence="2">The sequence shown here is derived from an EMBL/GenBank/DDBJ whole genome shotgun (WGS) entry which is preliminary data.</text>
</comment>
<protein>
    <recommendedName>
        <fullName evidence="4">YARHG domain-containing protein</fullName>
    </recommendedName>
</protein>
<evidence type="ECO:0000313" key="3">
    <source>
        <dbReference type="Proteomes" id="UP000238426"/>
    </source>
</evidence>
<gene>
    <name evidence="2" type="ORF">C7H52_08850</name>
</gene>
<accession>A0A2T1N961</accession>
<proteinExistence type="predicted"/>
<feature type="chain" id="PRO_5015461582" description="YARHG domain-containing protein" evidence="1">
    <location>
        <begin position="22"/>
        <end position="358"/>
    </location>
</feature>
<dbReference type="EMBL" id="PXOQ01000009">
    <property type="protein sequence ID" value="PSG88399.1"/>
    <property type="molecule type" value="Genomic_DNA"/>
</dbReference>
<evidence type="ECO:0008006" key="4">
    <source>
        <dbReference type="Google" id="ProtNLM"/>
    </source>
</evidence>
<name>A0A2T1N961_9FLAO</name>
<dbReference type="RefSeq" id="WP_106463537.1">
    <property type="nucleotide sequence ID" value="NZ_PXOQ01000009.1"/>
</dbReference>
<feature type="signal peptide" evidence="1">
    <location>
        <begin position="1"/>
        <end position="21"/>
    </location>
</feature>
<dbReference type="Proteomes" id="UP000238426">
    <property type="component" value="Unassembled WGS sequence"/>
</dbReference>
<sequence>MKFKLFFAAILLFFSTQISNAQKSLDLSGRYVFGNDLENHDVGELLIIQKSIDSLLIYISVSKAAPSYSITSLLTELKLADLTSKYLSEKLNECSIVFQFQDNKVTTFENTPCGAAHLNRTFTRVSHTSPKFFYLGNGEKVPLTKNAAYFSKNYYQQNKAFSWNIGTCDFTGLFKNSELKTDQLEEVLELIDIYESERQKVFSYQNHINKNKTTQEFIEQLEFYYLNLKNNYLKLELSNKSENWKRFIRDNLTSIDMKLNVQKTLIKSYNNPKYLLDSELYRFVKTAAEVLNSNDINIKAYFLKSFKNKNKSNSISSMKKIIFQEHIEKTLYKTFTSRYEIFTGLFDTITEKCNDGPY</sequence>
<organism evidence="2 3">
    <name type="scientific">Aurantibacter aestuarii</name>
    <dbReference type="NCBI Taxonomy" id="1266046"/>
    <lineage>
        <taxon>Bacteria</taxon>
        <taxon>Pseudomonadati</taxon>
        <taxon>Bacteroidota</taxon>
        <taxon>Flavobacteriia</taxon>
        <taxon>Flavobacteriales</taxon>
        <taxon>Flavobacteriaceae</taxon>
        <taxon>Aurantibacter</taxon>
    </lineage>
</organism>
<keyword evidence="1" id="KW-0732">Signal</keyword>
<dbReference type="OrthoDB" id="9995573at2"/>
<keyword evidence="3" id="KW-1185">Reference proteome</keyword>
<reference evidence="2 3" key="1">
    <citation type="submission" date="2018-03" db="EMBL/GenBank/DDBJ databases">
        <title>Mesoflavibacter sp. HG37 and Mesoflavibacter sp. HG96 sp.nov., two marine bacteria isolated from seawater of Western Pacific Ocean.</title>
        <authorList>
            <person name="Cheng H."/>
            <person name="Wu Y.-H."/>
            <person name="Guo L.-L."/>
            <person name="Xu X.-W."/>
        </authorList>
    </citation>
    <scope>NUCLEOTIDE SEQUENCE [LARGE SCALE GENOMIC DNA]</scope>
    <source>
        <strain evidence="2 3">KCTC 32269</strain>
    </source>
</reference>